<dbReference type="PROSITE" id="PS50835">
    <property type="entry name" value="IG_LIKE"/>
    <property type="match status" value="1"/>
</dbReference>
<dbReference type="EnsemblMetazoa" id="G9563.1">
    <property type="protein sequence ID" value="G9563.1:cds"/>
    <property type="gene ID" value="G9563"/>
</dbReference>
<keyword evidence="5" id="KW-0393">Immunoglobulin domain</keyword>
<reference evidence="7" key="1">
    <citation type="submission" date="2022-08" db="UniProtKB">
        <authorList>
            <consortium name="EnsemblMetazoa"/>
        </authorList>
    </citation>
    <scope>IDENTIFICATION</scope>
    <source>
        <strain evidence="7">05x7-T-G4-1.051#20</strain>
    </source>
</reference>
<dbReference type="InterPro" id="IPR036179">
    <property type="entry name" value="Ig-like_dom_sf"/>
</dbReference>
<accession>A0A8W8P2J0</accession>
<dbReference type="Proteomes" id="UP000005408">
    <property type="component" value="Unassembled WGS sequence"/>
</dbReference>
<evidence type="ECO:0000256" key="5">
    <source>
        <dbReference type="ARBA" id="ARBA00023319"/>
    </source>
</evidence>
<dbReference type="GO" id="GO:0050839">
    <property type="term" value="F:cell adhesion molecule binding"/>
    <property type="evidence" value="ECO:0007669"/>
    <property type="project" value="TreeGrafter"/>
</dbReference>
<organism evidence="7 8">
    <name type="scientific">Magallana gigas</name>
    <name type="common">Pacific oyster</name>
    <name type="synonym">Crassostrea gigas</name>
    <dbReference type="NCBI Taxonomy" id="29159"/>
    <lineage>
        <taxon>Eukaryota</taxon>
        <taxon>Metazoa</taxon>
        <taxon>Spiralia</taxon>
        <taxon>Lophotrochozoa</taxon>
        <taxon>Mollusca</taxon>
        <taxon>Bivalvia</taxon>
        <taxon>Autobranchia</taxon>
        <taxon>Pteriomorphia</taxon>
        <taxon>Ostreida</taxon>
        <taxon>Ostreoidea</taxon>
        <taxon>Ostreidae</taxon>
        <taxon>Magallana</taxon>
    </lineage>
</organism>
<evidence type="ECO:0000256" key="2">
    <source>
        <dbReference type="ARBA" id="ARBA00023136"/>
    </source>
</evidence>
<evidence type="ECO:0000256" key="3">
    <source>
        <dbReference type="ARBA" id="ARBA00023157"/>
    </source>
</evidence>
<evidence type="ECO:0000259" key="6">
    <source>
        <dbReference type="PROSITE" id="PS50835"/>
    </source>
</evidence>
<evidence type="ECO:0000256" key="1">
    <source>
        <dbReference type="ARBA" id="ARBA00004479"/>
    </source>
</evidence>
<evidence type="ECO:0000313" key="7">
    <source>
        <dbReference type="EnsemblMetazoa" id="G9563.1:cds"/>
    </source>
</evidence>
<proteinExistence type="predicted"/>
<dbReference type="Gene3D" id="2.60.40.10">
    <property type="entry name" value="Immunoglobulins"/>
    <property type="match status" value="1"/>
</dbReference>
<dbReference type="InterPro" id="IPR013783">
    <property type="entry name" value="Ig-like_fold"/>
</dbReference>
<evidence type="ECO:0000256" key="4">
    <source>
        <dbReference type="ARBA" id="ARBA00023180"/>
    </source>
</evidence>
<keyword evidence="2" id="KW-0472">Membrane</keyword>
<name>A0A8W8P2J0_MAGGI</name>
<feature type="domain" description="Ig-like" evidence="6">
    <location>
        <begin position="155"/>
        <end position="262"/>
    </location>
</feature>
<keyword evidence="8" id="KW-1185">Reference proteome</keyword>
<keyword evidence="4" id="KW-0325">Glycoprotein</keyword>
<keyword evidence="3" id="KW-1015">Disulfide bond</keyword>
<evidence type="ECO:0000313" key="8">
    <source>
        <dbReference type="Proteomes" id="UP000005408"/>
    </source>
</evidence>
<sequence>DVTFIWTPSPRASFYDIKITRDKTEDRDWIRVQETTYTVRNSLLYDVIKINFKAYGSMIESTMIYKVSKARIQIGDPVNISWTAAFFPITGQYYVYHTYKVNKPIFQLQNEGILYGGHNVSNKYRYITRPYNSVNISFEIRHTTVDDAGYYAGGPTADSVWSGGGVVLIVSGKPMRPNIEGNLSIMVETFSNITCSSKSTSAPDYYTKLVTLTYTWFVNDTEIEGETNQTLSLKVTKGQVYNSYSCTATEEDLVSVWSNTVQINPLYGPKKVNITPNPSINKYDQIEVRDGDFVGPFNCSADCNPPCNITWRMKNSTGFYDVLSETGTLFLQVGIYMEMFCCVAKWVHDTTIYEIIKLDVQYIEEINLYLNDTLHSNVDVLENTPLRIACFVDGNPAPTIRLSRGQGHTETNLEEKEGKWLNFTIESTQCSHTDIYKCTWTSAVFGSSYVLFNINVLCNPTIDTSENFKTKYSFKSGFDLKLEVAVPLIANPPPQKSNLTWVGPYTVPLNTVISQRDEIYKQLFVSFIPVVDQTYFGNYSLQYRESIICTITIIAEDVPQTPTNFTSNSYASGYVNLTSVSGFSGGPYQLFILSIYNGSIWEIVGNISDPGEGNVAHFDPGLLTPGHEYAFRLESCNRINCTFPPIETLVTIK</sequence>
<comment type="subcellular location">
    <subcellularLocation>
        <location evidence="1">Membrane</location>
        <topology evidence="1">Single-pass type I membrane protein</topology>
    </subcellularLocation>
</comment>
<dbReference type="AlphaFoldDB" id="A0A8W8P2J0"/>
<dbReference type="SUPFAM" id="SSF48726">
    <property type="entry name" value="Immunoglobulin"/>
    <property type="match status" value="1"/>
</dbReference>
<dbReference type="GO" id="GO:0098609">
    <property type="term" value="P:cell-cell adhesion"/>
    <property type="evidence" value="ECO:0007669"/>
    <property type="project" value="TreeGrafter"/>
</dbReference>
<dbReference type="PANTHER" id="PTHR11640:SF31">
    <property type="entry name" value="IRREGULAR CHIASM C-ROUGHEST PROTEIN-RELATED"/>
    <property type="match status" value="1"/>
</dbReference>
<dbReference type="GO" id="GO:0005911">
    <property type="term" value="C:cell-cell junction"/>
    <property type="evidence" value="ECO:0007669"/>
    <property type="project" value="TreeGrafter"/>
</dbReference>
<dbReference type="InterPro" id="IPR051275">
    <property type="entry name" value="Cell_adhesion_signaling"/>
</dbReference>
<dbReference type="InterPro" id="IPR007110">
    <property type="entry name" value="Ig-like_dom"/>
</dbReference>
<dbReference type="PANTHER" id="PTHR11640">
    <property type="entry name" value="NEPHRIN"/>
    <property type="match status" value="1"/>
</dbReference>
<protein>
    <recommendedName>
        <fullName evidence="6">Ig-like domain-containing protein</fullName>
    </recommendedName>
</protein>
<dbReference type="GO" id="GO:0005886">
    <property type="term" value="C:plasma membrane"/>
    <property type="evidence" value="ECO:0007669"/>
    <property type="project" value="TreeGrafter"/>
</dbReference>